<sequence>MLNEMEQILYRDKGADAHLMNPRKVYPPHSRFSRRLAALRARRARDEAGPANAAPHEDEDIDISSDSDSKQVPEYVPGEGAENE</sequence>
<protein>
    <submittedName>
        <fullName evidence="2">Uncharacterized protein</fullName>
    </submittedName>
</protein>
<gene>
    <name evidence="2" type="ORF">PIB30_027614</name>
</gene>
<evidence type="ECO:0000313" key="2">
    <source>
        <dbReference type="EMBL" id="MED6206522.1"/>
    </source>
</evidence>
<evidence type="ECO:0000256" key="1">
    <source>
        <dbReference type="SAM" id="MobiDB-lite"/>
    </source>
</evidence>
<reference evidence="2 3" key="1">
    <citation type="journal article" date="2023" name="Plants (Basel)">
        <title>Bridging the Gap: Combining Genomics and Transcriptomics Approaches to Understand Stylosanthes scabra, an Orphan Legume from the Brazilian Caatinga.</title>
        <authorList>
            <person name="Ferreira-Neto J.R.C."/>
            <person name="da Silva M.D."/>
            <person name="Binneck E."/>
            <person name="de Melo N.F."/>
            <person name="da Silva R.H."/>
            <person name="de Melo A.L.T.M."/>
            <person name="Pandolfi V."/>
            <person name="Bustamante F.O."/>
            <person name="Brasileiro-Vidal A.C."/>
            <person name="Benko-Iseppon A.M."/>
        </authorList>
    </citation>
    <scope>NUCLEOTIDE SEQUENCE [LARGE SCALE GENOMIC DNA]</scope>
    <source>
        <tissue evidence="2">Leaves</tissue>
    </source>
</reference>
<accession>A0ABU6Y7W6</accession>
<name>A0ABU6Y7W6_9FABA</name>
<feature type="region of interest" description="Disordered" evidence="1">
    <location>
        <begin position="37"/>
        <end position="84"/>
    </location>
</feature>
<organism evidence="2 3">
    <name type="scientific">Stylosanthes scabra</name>
    <dbReference type="NCBI Taxonomy" id="79078"/>
    <lineage>
        <taxon>Eukaryota</taxon>
        <taxon>Viridiplantae</taxon>
        <taxon>Streptophyta</taxon>
        <taxon>Embryophyta</taxon>
        <taxon>Tracheophyta</taxon>
        <taxon>Spermatophyta</taxon>
        <taxon>Magnoliopsida</taxon>
        <taxon>eudicotyledons</taxon>
        <taxon>Gunneridae</taxon>
        <taxon>Pentapetalae</taxon>
        <taxon>rosids</taxon>
        <taxon>fabids</taxon>
        <taxon>Fabales</taxon>
        <taxon>Fabaceae</taxon>
        <taxon>Papilionoideae</taxon>
        <taxon>50 kb inversion clade</taxon>
        <taxon>dalbergioids sensu lato</taxon>
        <taxon>Dalbergieae</taxon>
        <taxon>Pterocarpus clade</taxon>
        <taxon>Stylosanthes</taxon>
    </lineage>
</organism>
<comment type="caution">
    <text evidence="2">The sequence shown here is derived from an EMBL/GenBank/DDBJ whole genome shotgun (WGS) entry which is preliminary data.</text>
</comment>
<proteinExistence type="predicted"/>
<dbReference type="EMBL" id="JASCZI010241762">
    <property type="protein sequence ID" value="MED6206522.1"/>
    <property type="molecule type" value="Genomic_DNA"/>
</dbReference>
<keyword evidence="3" id="KW-1185">Reference proteome</keyword>
<dbReference type="Proteomes" id="UP001341840">
    <property type="component" value="Unassembled WGS sequence"/>
</dbReference>
<evidence type="ECO:0000313" key="3">
    <source>
        <dbReference type="Proteomes" id="UP001341840"/>
    </source>
</evidence>